<dbReference type="InterPro" id="IPR043129">
    <property type="entry name" value="ATPase_NBD"/>
</dbReference>
<dbReference type="EMBL" id="MHNI01000012">
    <property type="protein sequence ID" value="OGZ42922.1"/>
    <property type="molecule type" value="Genomic_DNA"/>
</dbReference>
<evidence type="ECO:0000313" key="2">
    <source>
        <dbReference type="Proteomes" id="UP000176700"/>
    </source>
</evidence>
<organism evidence="1 2">
    <name type="scientific">Candidatus Ryanbacteria bacterium RIFCSPHIGHO2_01_45_13</name>
    <dbReference type="NCBI Taxonomy" id="1802112"/>
    <lineage>
        <taxon>Bacteria</taxon>
        <taxon>Candidatus Ryaniibacteriota</taxon>
    </lineage>
</organism>
<protein>
    <recommendedName>
        <fullName evidence="3">SHS2 domain-containing protein</fullName>
    </recommendedName>
</protein>
<dbReference type="Proteomes" id="UP000176700">
    <property type="component" value="Unassembled WGS sequence"/>
</dbReference>
<dbReference type="Gene3D" id="3.30.420.40">
    <property type="match status" value="1"/>
</dbReference>
<sequence length="394" mass="44494">MGFLTPFSSKIKRSLAMEISTASINVMLFENGSADKPKITAHYRRQQSFEMLRDVEKFQRFTLINISDLFQEIRKKEQDCCFKDIVVGFSAPFYIARTADLTKRFGSYHQISKNDVGTLLKTGEQQIMEEFAGNDLSVFEATVLKNMLNGYHVEDVINRYAEMLSIKVRYAALHSSFFEEIKKMVSIFGCSPNIQLFTFPALYARLLRDVVTKRGLQVFIDFGGETTEITLLKNAIIYQIFTVPFGIVEVLKGIMEKFSVDHQNAVMLTNSYMKRILEEEKLQQVDQMIKNILQRWAVSISDILEGISRAPNDTFSIFLLGDAAAMPGLKEALKTTPALKNIQHSVNIQHVSPMAFQEYAQSAVLLSDPGDLGLVGLVLVSSKQADKELHIAAR</sequence>
<evidence type="ECO:0000313" key="1">
    <source>
        <dbReference type="EMBL" id="OGZ42922.1"/>
    </source>
</evidence>
<name>A0A1G2FYV8_9BACT</name>
<gene>
    <name evidence="1" type="ORF">A2W41_02290</name>
</gene>
<proteinExistence type="predicted"/>
<accession>A0A1G2FYV8</accession>
<dbReference type="AlphaFoldDB" id="A0A1G2FYV8"/>
<dbReference type="SUPFAM" id="SSF53067">
    <property type="entry name" value="Actin-like ATPase domain"/>
    <property type="match status" value="1"/>
</dbReference>
<comment type="caution">
    <text evidence="1">The sequence shown here is derived from an EMBL/GenBank/DDBJ whole genome shotgun (WGS) entry which is preliminary data.</text>
</comment>
<evidence type="ECO:0008006" key="3">
    <source>
        <dbReference type="Google" id="ProtNLM"/>
    </source>
</evidence>
<reference evidence="1 2" key="1">
    <citation type="journal article" date="2016" name="Nat. Commun.">
        <title>Thousands of microbial genomes shed light on interconnected biogeochemical processes in an aquifer system.</title>
        <authorList>
            <person name="Anantharaman K."/>
            <person name="Brown C.T."/>
            <person name="Hug L.A."/>
            <person name="Sharon I."/>
            <person name="Castelle C.J."/>
            <person name="Probst A.J."/>
            <person name="Thomas B.C."/>
            <person name="Singh A."/>
            <person name="Wilkins M.J."/>
            <person name="Karaoz U."/>
            <person name="Brodie E.L."/>
            <person name="Williams K.H."/>
            <person name="Hubbard S.S."/>
            <person name="Banfield J.F."/>
        </authorList>
    </citation>
    <scope>NUCLEOTIDE SEQUENCE [LARGE SCALE GENOMIC DNA]</scope>
</reference>